<accession>A0ABQ8TZL2</accession>
<gene>
    <name evidence="1" type="ORF">ANN_02739</name>
</gene>
<reference evidence="1 2" key="1">
    <citation type="journal article" date="2022" name="Allergy">
        <title>Genome assembly and annotation of Periplaneta americana reveal a comprehensive cockroach allergen profile.</title>
        <authorList>
            <person name="Wang L."/>
            <person name="Xiong Q."/>
            <person name="Saelim N."/>
            <person name="Wang L."/>
            <person name="Nong W."/>
            <person name="Wan A.T."/>
            <person name="Shi M."/>
            <person name="Liu X."/>
            <person name="Cao Q."/>
            <person name="Hui J.H.L."/>
            <person name="Sookrung N."/>
            <person name="Leung T.F."/>
            <person name="Tungtrongchitr A."/>
            <person name="Tsui S.K.W."/>
        </authorList>
    </citation>
    <scope>NUCLEOTIDE SEQUENCE [LARGE SCALE GENOMIC DNA]</scope>
    <source>
        <strain evidence="1">PWHHKU_190912</strain>
    </source>
</reference>
<dbReference type="Proteomes" id="UP001148838">
    <property type="component" value="Unassembled WGS sequence"/>
</dbReference>
<organism evidence="1 2">
    <name type="scientific">Periplaneta americana</name>
    <name type="common">American cockroach</name>
    <name type="synonym">Blatta americana</name>
    <dbReference type="NCBI Taxonomy" id="6978"/>
    <lineage>
        <taxon>Eukaryota</taxon>
        <taxon>Metazoa</taxon>
        <taxon>Ecdysozoa</taxon>
        <taxon>Arthropoda</taxon>
        <taxon>Hexapoda</taxon>
        <taxon>Insecta</taxon>
        <taxon>Pterygota</taxon>
        <taxon>Neoptera</taxon>
        <taxon>Polyneoptera</taxon>
        <taxon>Dictyoptera</taxon>
        <taxon>Blattodea</taxon>
        <taxon>Blattoidea</taxon>
        <taxon>Blattidae</taxon>
        <taxon>Blattinae</taxon>
        <taxon>Periplaneta</taxon>
    </lineage>
</organism>
<proteinExistence type="predicted"/>
<name>A0ABQ8TZL2_PERAM</name>
<evidence type="ECO:0000313" key="1">
    <source>
        <dbReference type="EMBL" id="KAJ4451278.1"/>
    </source>
</evidence>
<keyword evidence="2" id="KW-1185">Reference proteome</keyword>
<evidence type="ECO:0000313" key="2">
    <source>
        <dbReference type="Proteomes" id="UP001148838"/>
    </source>
</evidence>
<comment type="caution">
    <text evidence="1">The sequence shown here is derived from an EMBL/GenBank/DDBJ whole genome shotgun (WGS) entry which is preliminary data.</text>
</comment>
<protein>
    <recommendedName>
        <fullName evidence="3">FHA domain-containing protein</fullName>
    </recommendedName>
</protein>
<dbReference type="EMBL" id="JAJSOF020000001">
    <property type="protein sequence ID" value="KAJ4451278.1"/>
    <property type="molecule type" value="Genomic_DNA"/>
</dbReference>
<evidence type="ECO:0008006" key="3">
    <source>
        <dbReference type="Google" id="ProtNLM"/>
    </source>
</evidence>
<sequence>MVYWRRLAGSIVPLHCHNPGDPRNETVRLTGFLEFGKDVATLPPREFDGNLSILLNEGCDCLLTGEDKIFVTVRKTFIYDNQLVGGSRRSQHLMMNPAYVFSRVHARQNKESFNPDALTLMVSNGILFRVTHGTDGIPDVIYSRNVAVMYGKLPPANCRPLYRLECYVILTTPIRRIQRSGHRRSEVVRSGLRGGQSRGAGFRQELVAQERCDIIDELKDAVRRGFQHITLAMPRRMSHRTWRRIILCEENDGRHTDLLDT</sequence>